<gene>
    <name evidence="1" type="ORF">HTAM1171_LOCUS4956</name>
</gene>
<reference evidence="1" key="1">
    <citation type="submission" date="2021-01" db="EMBL/GenBank/DDBJ databases">
        <authorList>
            <person name="Corre E."/>
            <person name="Pelletier E."/>
            <person name="Niang G."/>
            <person name="Scheremetjew M."/>
            <person name="Finn R."/>
            <person name="Kale V."/>
            <person name="Holt S."/>
            <person name="Cochrane G."/>
            <person name="Meng A."/>
            <person name="Brown T."/>
            <person name="Cohen L."/>
        </authorList>
    </citation>
    <scope>NUCLEOTIDE SEQUENCE</scope>
    <source>
        <strain evidence="1">CCMP826</strain>
    </source>
</reference>
<sequence>MNTTIAALDEIHDVEVLGEWDHGLVGMSYVLDSAEAKAKETARIDPKLILKRTGLAIEAAIKNAVRNVGQDGNVREGVENHTEEEVCGMKLCVKTVVHQDSFVAPC</sequence>
<accession>A0A7S2MJW4</accession>
<name>A0A7S2MJW4_9STRA</name>
<proteinExistence type="predicted"/>
<dbReference type="AlphaFoldDB" id="A0A7S2MJW4"/>
<evidence type="ECO:0000313" key="1">
    <source>
        <dbReference type="EMBL" id="CAD9487753.1"/>
    </source>
</evidence>
<protein>
    <submittedName>
        <fullName evidence="1">Uncharacterized protein</fullName>
    </submittedName>
</protein>
<dbReference type="EMBL" id="HBGV01008061">
    <property type="protein sequence ID" value="CAD9487753.1"/>
    <property type="molecule type" value="Transcribed_RNA"/>
</dbReference>
<organism evidence="1">
    <name type="scientific">Helicotheca tamesis</name>
    <dbReference type="NCBI Taxonomy" id="374047"/>
    <lineage>
        <taxon>Eukaryota</taxon>
        <taxon>Sar</taxon>
        <taxon>Stramenopiles</taxon>
        <taxon>Ochrophyta</taxon>
        <taxon>Bacillariophyta</taxon>
        <taxon>Mediophyceae</taxon>
        <taxon>Lithodesmiophycidae</taxon>
        <taxon>Lithodesmiales</taxon>
        <taxon>Lithodesmiaceae</taxon>
        <taxon>Helicotheca</taxon>
    </lineage>
</organism>